<dbReference type="PROSITE" id="PS50089">
    <property type="entry name" value="ZF_RING_2"/>
    <property type="match status" value="1"/>
</dbReference>
<dbReference type="PRINTS" id="PR01407">
    <property type="entry name" value="BUTYPHLNCDUF"/>
</dbReference>
<evidence type="ECO:0000256" key="4">
    <source>
        <dbReference type="PROSITE-ProRule" id="PRU00024"/>
    </source>
</evidence>
<dbReference type="SUPFAM" id="SSF57850">
    <property type="entry name" value="RING/U-box"/>
    <property type="match status" value="1"/>
</dbReference>
<dbReference type="Proteomes" id="UP000694565">
    <property type="component" value="Unplaced"/>
</dbReference>
<dbReference type="Gene3D" id="3.30.160.60">
    <property type="entry name" value="Classic Zinc Finger"/>
    <property type="match status" value="1"/>
</dbReference>
<name>A0A8C2WNV1_CYCLU</name>
<dbReference type="KEGG" id="clum:117730417"/>
<dbReference type="InterPro" id="IPR003877">
    <property type="entry name" value="SPRY_dom"/>
</dbReference>
<dbReference type="GeneTree" id="ENSGT00970000193381"/>
<gene>
    <name evidence="8" type="primary">LOC117730417</name>
</gene>
<dbReference type="InterPro" id="IPR050143">
    <property type="entry name" value="TRIM/RBCC"/>
</dbReference>
<dbReference type="InterPro" id="IPR001841">
    <property type="entry name" value="Znf_RING"/>
</dbReference>
<dbReference type="SMART" id="SM00184">
    <property type="entry name" value="RING"/>
    <property type="match status" value="1"/>
</dbReference>
<dbReference type="PROSITE" id="PS00518">
    <property type="entry name" value="ZF_RING_1"/>
    <property type="match status" value="1"/>
</dbReference>
<dbReference type="OrthoDB" id="6105938at2759"/>
<dbReference type="SMART" id="SM00336">
    <property type="entry name" value="BBOX"/>
    <property type="match status" value="1"/>
</dbReference>
<keyword evidence="2 4" id="KW-0863">Zinc-finger</keyword>
<dbReference type="PROSITE" id="PS50119">
    <property type="entry name" value="ZF_BBOX"/>
    <property type="match status" value="1"/>
</dbReference>
<dbReference type="Pfam" id="PF13445">
    <property type="entry name" value="zf-RING_UBOX"/>
    <property type="match status" value="1"/>
</dbReference>
<dbReference type="InterPro" id="IPR013320">
    <property type="entry name" value="ConA-like_dom_sf"/>
</dbReference>
<evidence type="ECO:0000259" key="6">
    <source>
        <dbReference type="PROSITE" id="PS50119"/>
    </source>
</evidence>
<dbReference type="InterPro" id="IPR013083">
    <property type="entry name" value="Znf_RING/FYVE/PHD"/>
</dbReference>
<reference evidence="8" key="1">
    <citation type="submission" date="2025-08" db="UniProtKB">
        <authorList>
            <consortium name="Ensembl"/>
        </authorList>
    </citation>
    <scope>IDENTIFICATION</scope>
</reference>
<accession>A0A8C2WNV1</accession>
<dbReference type="Gene3D" id="2.60.120.920">
    <property type="match status" value="1"/>
</dbReference>
<protein>
    <submittedName>
        <fullName evidence="8">Uncharacterized protein</fullName>
    </submittedName>
</protein>
<dbReference type="Pfam" id="PF13765">
    <property type="entry name" value="PRY"/>
    <property type="match status" value="1"/>
</dbReference>
<dbReference type="InterPro" id="IPR006574">
    <property type="entry name" value="PRY"/>
</dbReference>
<dbReference type="InterPro" id="IPR003879">
    <property type="entry name" value="Butyrophylin_SPRY"/>
</dbReference>
<dbReference type="SMART" id="SM00589">
    <property type="entry name" value="PRY"/>
    <property type="match status" value="1"/>
</dbReference>
<feature type="domain" description="B30.2/SPRY" evidence="7">
    <location>
        <begin position="269"/>
        <end position="455"/>
    </location>
</feature>
<dbReference type="InterPro" id="IPR001870">
    <property type="entry name" value="B30.2/SPRY"/>
</dbReference>
<dbReference type="InterPro" id="IPR017907">
    <property type="entry name" value="Znf_RING_CS"/>
</dbReference>
<evidence type="ECO:0000256" key="1">
    <source>
        <dbReference type="ARBA" id="ARBA00022723"/>
    </source>
</evidence>
<evidence type="ECO:0000256" key="2">
    <source>
        <dbReference type="ARBA" id="ARBA00022771"/>
    </source>
</evidence>
<dbReference type="GeneID" id="117730417"/>
<dbReference type="SUPFAM" id="SSF49899">
    <property type="entry name" value="Concanavalin A-like lectins/glucanases"/>
    <property type="match status" value="1"/>
</dbReference>
<keyword evidence="9" id="KW-1185">Reference proteome</keyword>
<organism evidence="8 9">
    <name type="scientific">Cyclopterus lumpus</name>
    <name type="common">Lumpsucker</name>
    <dbReference type="NCBI Taxonomy" id="8103"/>
    <lineage>
        <taxon>Eukaryota</taxon>
        <taxon>Metazoa</taxon>
        <taxon>Chordata</taxon>
        <taxon>Craniata</taxon>
        <taxon>Vertebrata</taxon>
        <taxon>Euteleostomi</taxon>
        <taxon>Actinopterygii</taxon>
        <taxon>Neopterygii</taxon>
        <taxon>Teleostei</taxon>
        <taxon>Neoteleostei</taxon>
        <taxon>Acanthomorphata</taxon>
        <taxon>Eupercaria</taxon>
        <taxon>Perciformes</taxon>
        <taxon>Cottioidei</taxon>
        <taxon>Cottales</taxon>
        <taxon>Cyclopteridae</taxon>
        <taxon>Cyclopterus</taxon>
    </lineage>
</organism>
<reference evidence="8" key="2">
    <citation type="submission" date="2025-09" db="UniProtKB">
        <authorList>
            <consortium name="Ensembl"/>
        </authorList>
    </citation>
    <scope>IDENTIFICATION</scope>
</reference>
<dbReference type="Pfam" id="PF00622">
    <property type="entry name" value="SPRY"/>
    <property type="match status" value="1"/>
</dbReference>
<evidence type="ECO:0000259" key="5">
    <source>
        <dbReference type="PROSITE" id="PS50089"/>
    </source>
</evidence>
<evidence type="ECO:0000256" key="3">
    <source>
        <dbReference type="ARBA" id="ARBA00022833"/>
    </source>
</evidence>
<feature type="domain" description="RING-type" evidence="5">
    <location>
        <begin position="10"/>
        <end position="50"/>
    </location>
</feature>
<dbReference type="PROSITE" id="PS50188">
    <property type="entry name" value="B302_SPRY"/>
    <property type="match status" value="1"/>
</dbReference>
<dbReference type="Ensembl" id="ENSCLMT00005004708.1">
    <property type="protein sequence ID" value="ENSCLMP00005004367.1"/>
    <property type="gene ID" value="ENSCLMG00005002418.1"/>
</dbReference>
<dbReference type="InterPro" id="IPR000315">
    <property type="entry name" value="Znf_B-box"/>
</dbReference>
<dbReference type="Gene3D" id="3.30.40.10">
    <property type="entry name" value="Zinc/RING finger domain, C3HC4 (zinc finger)"/>
    <property type="match status" value="1"/>
</dbReference>
<proteinExistence type="predicted"/>
<sequence>MASRSEDLSCSICQDVFKDPVVLSCSHSFCKDCLKRWWREKLTQECPVCNRRSSRSEPPVSLVIKNLCESFLLQRDQRAPETLCSLHSEKLKLFCLDHQQPVCVVCRDSEKHTDHRFKPIDEAAEDLKEELQRSLKPLKEKLKLFEQVKGNCDQTAEHMKVQVQHTERQIQDQFKKLHQFLEEEEEARISALREEEEQKSGVMKEKMEALSRGIAALSDTVRATEDELRAEDVSFLNNYKAAVERVQQRPLLEDPQLLSGALIDEAKHLGNLTFNIWSKMKDLVSDSPVVLDPNSAHPDLILSEDLTSVRGGERQKLPENQERSNNFKPILGFVSRTQCWDVSVKDSASWFLGVAKEPVERNGSMWSRIWRIGFSHGKYKAFAPLAPPIVLSEPKKLQMIRVNLDWDRGLLSFSDPNTNTHIHTFTHTFTEKVFPYFSGRDEFPTEAVGDGGKCAERVVPDDDRPERQLWRVWLSGAAGRP</sequence>
<dbReference type="InterPro" id="IPR027370">
    <property type="entry name" value="Znf-RING_euk"/>
</dbReference>
<dbReference type="CDD" id="cd12893">
    <property type="entry name" value="SPRY_PRY_TRIM35"/>
    <property type="match status" value="1"/>
</dbReference>
<evidence type="ECO:0000313" key="9">
    <source>
        <dbReference type="Proteomes" id="UP000694565"/>
    </source>
</evidence>
<dbReference type="RefSeq" id="XP_034388016.1">
    <property type="nucleotide sequence ID" value="XM_034532125.1"/>
</dbReference>
<feature type="domain" description="B box-type" evidence="6">
    <location>
        <begin position="79"/>
        <end position="120"/>
    </location>
</feature>
<dbReference type="InterPro" id="IPR043136">
    <property type="entry name" value="B30.2/SPRY_sf"/>
</dbReference>
<dbReference type="SUPFAM" id="SSF57845">
    <property type="entry name" value="B-box zinc-binding domain"/>
    <property type="match status" value="1"/>
</dbReference>
<dbReference type="PANTHER" id="PTHR24103">
    <property type="entry name" value="E3 UBIQUITIN-PROTEIN LIGASE TRIM"/>
    <property type="match status" value="1"/>
</dbReference>
<dbReference type="GO" id="GO:0008270">
    <property type="term" value="F:zinc ion binding"/>
    <property type="evidence" value="ECO:0007669"/>
    <property type="project" value="UniProtKB-KW"/>
</dbReference>
<evidence type="ECO:0000259" key="7">
    <source>
        <dbReference type="PROSITE" id="PS50188"/>
    </source>
</evidence>
<dbReference type="AlphaFoldDB" id="A0A8C2WNV1"/>
<dbReference type="Pfam" id="PF00643">
    <property type="entry name" value="zf-B_box"/>
    <property type="match status" value="1"/>
</dbReference>
<keyword evidence="3" id="KW-0862">Zinc</keyword>
<keyword evidence="1" id="KW-0479">Metal-binding</keyword>
<evidence type="ECO:0000313" key="8">
    <source>
        <dbReference type="Ensembl" id="ENSCLMP00005004367.1"/>
    </source>
</evidence>